<dbReference type="Pfam" id="PF04082">
    <property type="entry name" value="Fungal_trans"/>
    <property type="match status" value="1"/>
</dbReference>
<dbReference type="PANTHER" id="PTHR31313">
    <property type="entry name" value="TY1 ENHANCER ACTIVATOR"/>
    <property type="match status" value="1"/>
</dbReference>
<keyword evidence="8" id="KW-0175">Coiled coil</keyword>
<evidence type="ECO:0000313" key="12">
    <source>
        <dbReference type="Proteomes" id="UP000268162"/>
    </source>
</evidence>
<sequence length="1087" mass="117756">MSGPGHPPVHPSFVTDPRRVGNRNSGGPPSSQPPNGPGPARVYSLANLPPPPPTHPGAPMLFPGYSTQTTRLACESCMRHGLLCDGQLPACLNCTITHTACVPLGLPNPSVHSQYSHPPQPHQQQHPILQSKLPPGTSTLPNSLFVSSSAPFSSSALLTVAVSEPLPVPMGPNPMVHTGRPTYPTMPGSSLPAPSAYPHLQPHPHPGPSASASAGGRMPRRARGSGAIRTSDNRIAKTAKNPTLDYHSKYQESVRTIEGLESRINDLRLQIGTMYQQASAMGLDRVTGPEAARLWPISAVPPGSIKPGLSFGGQEEDQPLSSGLNITPTPVGSADGLTSPWVMLPPAAPVPRPLNNNHILLSDSIVMHLCRLHFQLTQPFDFITHHTVLQILQERRQRQPTLTPLGPSHVPFSIHHSGSDTESPSLFLCSLFALMAHYSDHPYFQRDSPYRAGQEYFEHAKAHILQSLEENRMVNVLTLFLLMRYELAQARNQNSWMYLGLALRLAQRLNLNRSDTFGPLPAYPTPNMSWAQLEVKRRIWWMIYSMDINLSIVGGRPPSVYLEDCQLDFASDDLAYISSLQAADQAQTQAKAKTQSGSSQPADHSLLSPSILADYDLMCRESNSRSSPSLQYYAISLVNVTCVLSQMGNKLKNGVPLAPTEFDDVYQALWNWKNQLPPTIASSPGTKPAGWARQYPMSAASYTQSWSIYNSALVFLHLLRVAQLYQISYMNATSADAEVRAREGIGIARATPDPVAIRAVRQQYLKSAWDLVTVLNSVDDLDVRYLSPIMTYCILQIALVFILNLQSLHEYGGGDGGGDGGEDGPSDRADDNSTPNRSGVSPVQCTEALNMARRFLERIAKYWPIGWWCLRIMTTLESNIQSIQVIASRNKPSTASISGICNIMGGRGGGLSDGRASQFSLSPTPPPPPPPPLPTLPPPPPPGIFSHLSGNGDNDTTYLTTATSTSTSTASISSNHQPYYQFQSQSQYPQTAPYLSPTITTASVASSAAPHAPSSHSGSTGSLSGDYFARGGNPNTDPLQILGALGEFADFGMKDLPRDQFPAEIMILNVINMIFSVNLPSPPTTDN</sequence>
<evidence type="ECO:0000256" key="1">
    <source>
        <dbReference type="ARBA" id="ARBA00004123"/>
    </source>
</evidence>
<dbReference type="InterPro" id="IPR007219">
    <property type="entry name" value="XnlR_reg_dom"/>
</dbReference>
<feature type="compositionally biased region" description="Low complexity" evidence="9">
    <location>
        <begin position="113"/>
        <end position="131"/>
    </location>
</feature>
<feature type="region of interest" description="Disordered" evidence="9">
    <location>
        <begin position="113"/>
        <end position="136"/>
    </location>
</feature>
<proteinExistence type="predicted"/>
<dbReference type="GO" id="GO:0005634">
    <property type="term" value="C:nucleus"/>
    <property type="evidence" value="ECO:0007669"/>
    <property type="project" value="UniProtKB-SubCell"/>
</dbReference>
<dbReference type="AlphaFoldDB" id="A0A4P9ZRT9"/>
<feature type="compositionally biased region" description="Pro residues" evidence="9">
    <location>
        <begin position="1"/>
        <end position="10"/>
    </location>
</feature>
<evidence type="ECO:0000256" key="3">
    <source>
        <dbReference type="ARBA" id="ARBA00022833"/>
    </source>
</evidence>
<feature type="compositionally biased region" description="Low complexity" evidence="9">
    <location>
        <begin position="208"/>
        <end position="217"/>
    </location>
</feature>
<evidence type="ECO:0000256" key="5">
    <source>
        <dbReference type="ARBA" id="ARBA00023125"/>
    </source>
</evidence>
<keyword evidence="7" id="KW-0539">Nucleus</keyword>
<feature type="region of interest" description="Disordered" evidence="9">
    <location>
        <begin position="1006"/>
        <end position="1031"/>
    </location>
</feature>
<keyword evidence="5" id="KW-0238">DNA-binding</keyword>
<dbReference type="InterPro" id="IPR036864">
    <property type="entry name" value="Zn2-C6_fun-type_DNA-bd_sf"/>
</dbReference>
<feature type="compositionally biased region" description="Polar residues" evidence="9">
    <location>
        <begin position="832"/>
        <end position="842"/>
    </location>
</feature>
<comment type="subcellular location">
    <subcellularLocation>
        <location evidence="1">Nucleus</location>
    </subcellularLocation>
</comment>
<dbReference type="EMBL" id="ML002691">
    <property type="protein sequence ID" value="RKP36244.1"/>
    <property type="molecule type" value="Genomic_DNA"/>
</dbReference>
<evidence type="ECO:0000259" key="10">
    <source>
        <dbReference type="SMART" id="SM00906"/>
    </source>
</evidence>
<dbReference type="InterPro" id="IPR001138">
    <property type="entry name" value="Zn2Cys6_DnaBD"/>
</dbReference>
<evidence type="ECO:0000256" key="9">
    <source>
        <dbReference type="SAM" id="MobiDB-lite"/>
    </source>
</evidence>
<feature type="region of interest" description="Disordered" evidence="9">
    <location>
        <begin position="908"/>
        <end position="960"/>
    </location>
</feature>
<evidence type="ECO:0000256" key="2">
    <source>
        <dbReference type="ARBA" id="ARBA00022723"/>
    </source>
</evidence>
<feature type="region of interest" description="Disordered" evidence="9">
    <location>
        <begin position="814"/>
        <end position="842"/>
    </location>
</feature>
<dbReference type="SMART" id="SM00906">
    <property type="entry name" value="Fungal_trans"/>
    <property type="match status" value="1"/>
</dbReference>
<keyword evidence="3" id="KW-0862">Zinc</keyword>
<dbReference type="GO" id="GO:0003677">
    <property type="term" value="F:DNA binding"/>
    <property type="evidence" value="ECO:0007669"/>
    <property type="project" value="UniProtKB-KW"/>
</dbReference>
<keyword evidence="12" id="KW-1185">Reference proteome</keyword>
<dbReference type="GO" id="GO:0008270">
    <property type="term" value="F:zinc ion binding"/>
    <property type="evidence" value="ECO:0007669"/>
    <property type="project" value="InterPro"/>
</dbReference>
<evidence type="ECO:0000256" key="8">
    <source>
        <dbReference type="SAM" id="Coils"/>
    </source>
</evidence>
<organism evidence="11 12">
    <name type="scientific">Dimargaris cristalligena</name>
    <dbReference type="NCBI Taxonomy" id="215637"/>
    <lineage>
        <taxon>Eukaryota</taxon>
        <taxon>Fungi</taxon>
        <taxon>Fungi incertae sedis</taxon>
        <taxon>Zoopagomycota</taxon>
        <taxon>Kickxellomycotina</taxon>
        <taxon>Dimargaritomycetes</taxon>
        <taxon>Dimargaritales</taxon>
        <taxon>Dimargaritaceae</taxon>
        <taxon>Dimargaris</taxon>
    </lineage>
</organism>
<dbReference type="SUPFAM" id="SSF57701">
    <property type="entry name" value="Zn2/Cys6 DNA-binding domain"/>
    <property type="match status" value="1"/>
</dbReference>
<keyword evidence="2" id="KW-0479">Metal-binding</keyword>
<dbReference type="PANTHER" id="PTHR31313:SF81">
    <property type="entry name" value="TY1 ENHANCER ACTIVATOR"/>
    <property type="match status" value="1"/>
</dbReference>
<dbReference type="InterPro" id="IPR051615">
    <property type="entry name" value="Transcr_Regulatory_Elem"/>
</dbReference>
<dbReference type="CDD" id="cd00067">
    <property type="entry name" value="GAL4"/>
    <property type="match status" value="1"/>
</dbReference>
<protein>
    <submittedName>
        <fullName evidence="11">Fungal-specific transcription factor domain-containing protein</fullName>
    </submittedName>
</protein>
<dbReference type="GO" id="GO:0006351">
    <property type="term" value="P:DNA-templated transcription"/>
    <property type="evidence" value="ECO:0007669"/>
    <property type="project" value="InterPro"/>
</dbReference>
<keyword evidence="4" id="KW-0805">Transcription regulation</keyword>
<reference evidence="12" key="1">
    <citation type="journal article" date="2018" name="Nat. Microbiol.">
        <title>Leveraging single-cell genomics to expand the fungal tree of life.</title>
        <authorList>
            <person name="Ahrendt S.R."/>
            <person name="Quandt C.A."/>
            <person name="Ciobanu D."/>
            <person name="Clum A."/>
            <person name="Salamov A."/>
            <person name="Andreopoulos B."/>
            <person name="Cheng J.F."/>
            <person name="Woyke T."/>
            <person name="Pelin A."/>
            <person name="Henrissat B."/>
            <person name="Reynolds N.K."/>
            <person name="Benny G.L."/>
            <person name="Smith M.E."/>
            <person name="James T.Y."/>
            <person name="Grigoriev I.V."/>
        </authorList>
    </citation>
    <scope>NUCLEOTIDE SEQUENCE [LARGE SCALE GENOMIC DNA]</scope>
    <source>
        <strain evidence="12">RSA 468</strain>
    </source>
</reference>
<feature type="domain" description="Xylanolytic transcriptional activator regulatory" evidence="10">
    <location>
        <begin position="495"/>
        <end position="574"/>
    </location>
</feature>
<dbReference type="CDD" id="cd12148">
    <property type="entry name" value="fungal_TF_MHR"/>
    <property type="match status" value="1"/>
</dbReference>
<gene>
    <name evidence="11" type="ORF">BJ085DRAFT_40748</name>
</gene>
<feature type="coiled-coil region" evidence="8">
    <location>
        <begin position="250"/>
        <end position="277"/>
    </location>
</feature>
<evidence type="ECO:0000313" key="11">
    <source>
        <dbReference type="EMBL" id="RKP36244.1"/>
    </source>
</evidence>
<dbReference type="STRING" id="215637.A0A4P9ZRT9"/>
<feature type="compositionally biased region" description="Pro residues" evidence="9">
    <location>
        <begin position="923"/>
        <end position="943"/>
    </location>
</feature>
<dbReference type="GO" id="GO:0000981">
    <property type="term" value="F:DNA-binding transcription factor activity, RNA polymerase II-specific"/>
    <property type="evidence" value="ECO:0007669"/>
    <property type="project" value="InterPro"/>
</dbReference>
<name>A0A4P9ZRT9_9FUNG</name>
<feature type="region of interest" description="Disordered" evidence="9">
    <location>
        <begin position="1"/>
        <end position="59"/>
    </location>
</feature>
<evidence type="ECO:0000256" key="6">
    <source>
        <dbReference type="ARBA" id="ARBA00023163"/>
    </source>
</evidence>
<feature type="compositionally biased region" description="Low complexity" evidence="9">
    <location>
        <begin position="1006"/>
        <end position="1025"/>
    </location>
</feature>
<evidence type="ECO:0000256" key="7">
    <source>
        <dbReference type="ARBA" id="ARBA00023242"/>
    </source>
</evidence>
<evidence type="ECO:0000256" key="4">
    <source>
        <dbReference type="ARBA" id="ARBA00023015"/>
    </source>
</evidence>
<dbReference type="Proteomes" id="UP000268162">
    <property type="component" value="Unassembled WGS sequence"/>
</dbReference>
<keyword evidence="6" id="KW-0804">Transcription</keyword>
<accession>A0A4P9ZRT9</accession>
<feature type="region of interest" description="Disordered" evidence="9">
    <location>
        <begin position="183"/>
        <end position="247"/>
    </location>
</feature>